<keyword evidence="3" id="KW-1185">Reference proteome</keyword>
<dbReference type="Proteomes" id="UP001523234">
    <property type="component" value="Unassembled WGS sequence"/>
</dbReference>
<dbReference type="EMBL" id="JAMWYK010000001">
    <property type="protein sequence ID" value="MCO0831690.1"/>
    <property type="molecule type" value="Genomic_DNA"/>
</dbReference>
<evidence type="ECO:0000313" key="3">
    <source>
        <dbReference type="Proteomes" id="UP001523234"/>
    </source>
</evidence>
<feature type="transmembrane region" description="Helical" evidence="1">
    <location>
        <begin position="272"/>
        <end position="293"/>
    </location>
</feature>
<feature type="transmembrane region" description="Helical" evidence="1">
    <location>
        <begin position="20"/>
        <end position="42"/>
    </location>
</feature>
<gene>
    <name evidence="2" type="ORF">NFX39_01095</name>
</gene>
<dbReference type="InterPro" id="IPR051533">
    <property type="entry name" value="WaaL-like"/>
</dbReference>
<proteinExistence type="predicted"/>
<dbReference type="PANTHER" id="PTHR37422">
    <property type="entry name" value="TEICHURONIC ACID BIOSYNTHESIS PROTEIN TUAE"/>
    <property type="match status" value="1"/>
</dbReference>
<name>A0ABT0ZP10_9LACO</name>
<accession>A0ABT0ZP10</accession>
<keyword evidence="1" id="KW-1133">Transmembrane helix</keyword>
<dbReference type="RefSeq" id="WP_252442179.1">
    <property type="nucleotide sequence ID" value="NZ_JAMWYK010000001.1"/>
</dbReference>
<feature type="transmembrane region" description="Helical" evidence="1">
    <location>
        <begin position="314"/>
        <end position="336"/>
    </location>
</feature>
<feature type="transmembrane region" description="Helical" evidence="1">
    <location>
        <begin position="234"/>
        <end position="266"/>
    </location>
</feature>
<evidence type="ECO:0008006" key="4">
    <source>
        <dbReference type="Google" id="ProtNLM"/>
    </source>
</evidence>
<feature type="transmembrane region" description="Helical" evidence="1">
    <location>
        <begin position="54"/>
        <end position="74"/>
    </location>
</feature>
<evidence type="ECO:0000313" key="2">
    <source>
        <dbReference type="EMBL" id="MCO0831690.1"/>
    </source>
</evidence>
<keyword evidence="1" id="KW-0812">Transmembrane</keyword>
<feature type="transmembrane region" description="Helical" evidence="1">
    <location>
        <begin position="414"/>
        <end position="442"/>
    </location>
</feature>
<protein>
    <recommendedName>
        <fullName evidence="4">O-antigen polymerase</fullName>
    </recommendedName>
</protein>
<feature type="transmembrane region" description="Helical" evidence="1">
    <location>
        <begin position="86"/>
        <end position="107"/>
    </location>
</feature>
<reference evidence="2 3" key="1">
    <citation type="submission" date="2022-06" db="EMBL/GenBank/DDBJ databases">
        <title>Fructobacillus taiwanensis sp. nov., isolated from the honeybee.</title>
        <authorList>
            <person name="Chen Y.-S."/>
            <person name="Wang L.-T."/>
            <person name="Lee Y.-S."/>
            <person name="Chang Y.-C."/>
            <person name="Wu H.-C."/>
            <person name="Liao C.-Y."/>
            <person name="Chen W.-H."/>
            <person name="Deng J.-N."/>
            <person name="Wang Y.-H."/>
        </authorList>
    </citation>
    <scope>NUCLEOTIDE SEQUENCE [LARGE SCALE GENOMIC DNA]</scope>
    <source>
        <strain evidence="2 3">W13</strain>
    </source>
</reference>
<sequence>MVNFLLPITFFSKNYTSSVAETTAMIAFPFFVAVILIQLFRFPTRIKDIIPSKLALGLGSFFWAVQLFAMAYSYGKTGDTVLTSGLLHSVIMLASWTITVYVAWAVIQLTVTNESEEKSFLKSGLIALAVYFVFVIFPQLVATLTHMKSIEGYVNHLAGLFERHWRVHGESYDFYKKGSYAVTQGRVNGFEPEAAFLANFIGVVFLPALIGVLSSGAKIWDKVKSANTEKMLNVILVAIIFGTLLLAKTTTGILTAVVAYVLWIVWSKGKSRVTLIVLMLAGIVLLGIAYLKVHAVQHLLNQFLFAKGGTDNRLGGTIGLFLTFLTHPIQGVGYGFTSFFTLQNVPEFTTHNFEFEHIYSQFGYPNLSDLLGWFASFGVIVMIPAMWLLLRLVARTNLMKHRLNTSLMDDSQLAWNRGMLTAFITMIVLAAFSSIFVIQVFLWPYLLMFFFYRKHVLRLEKELS</sequence>
<comment type="caution">
    <text evidence="2">The sequence shown here is derived from an EMBL/GenBank/DDBJ whole genome shotgun (WGS) entry which is preliminary data.</text>
</comment>
<evidence type="ECO:0000256" key="1">
    <source>
        <dbReference type="SAM" id="Phobius"/>
    </source>
</evidence>
<keyword evidence="1" id="KW-0472">Membrane</keyword>
<organism evidence="2 3">
    <name type="scientific">Fructobacillus apis</name>
    <dbReference type="NCBI Taxonomy" id="2935017"/>
    <lineage>
        <taxon>Bacteria</taxon>
        <taxon>Bacillati</taxon>
        <taxon>Bacillota</taxon>
        <taxon>Bacilli</taxon>
        <taxon>Lactobacillales</taxon>
        <taxon>Lactobacillaceae</taxon>
        <taxon>Fructobacillus</taxon>
    </lineage>
</organism>
<feature type="transmembrane region" description="Helical" evidence="1">
    <location>
        <begin position="370"/>
        <end position="393"/>
    </location>
</feature>
<feature type="transmembrane region" description="Helical" evidence="1">
    <location>
        <begin position="194"/>
        <end position="213"/>
    </location>
</feature>
<feature type="transmembrane region" description="Helical" evidence="1">
    <location>
        <begin position="119"/>
        <end position="141"/>
    </location>
</feature>
<dbReference type="PANTHER" id="PTHR37422:SF13">
    <property type="entry name" value="LIPOPOLYSACCHARIDE BIOSYNTHESIS PROTEIN PA4999-RELATED"/>
    <property type="match status" value="1"/>
</dbReference>